<protein>
    <recommendedName>
        <fullName evidence="3 6">Mediator of RNA polymerase II transcription subunit 20</fullName>
    </recommendedName>
    <alternativeName>
        <fullName evidence="5 6">Mediator complex subunit 20</fullName>
    </alternativeName>
</protein>
<dbReference type="GO" id="GO:0006357">
    <property type="term" value="P:regulation of transcription by RNA polymerase II"/>
    <property type="evidence" value="ECO:0007669"/>
    <property type="project" value="InterPro"/>
</dbReference>
<dbReference type="AlphaFoldDB" id="A0A5S6R5Y1"/>
<evidence type="ECO:0000256" key="5">
    <source>
        <dbReference type="ARBA" id="ARBA00031954"/>
    </source>
</evidence>
<comment type="function">
    <text evidence="6">Component of the Mediator complex, a coactivator involved in the regulated transcription of nearly all RNA polymerase II-dependent genes. Mediator functions as a bridge to convey information from gene-specific regulatory proteins to the basal RNA polymerase II transcription machinery. Mediator is recruited to promoters by direct interactions with regulatory proteins and serves as a scaffold for the assembly of a functional preinitiation complex with RNA polymerase II and the general transcription factors.</text>
</comment>
<organism evidence="7 8">
    <name type="scientific">Trichuris muris</name>
    <name type="common">Mouse whipworm</name>
    <dbReference type="NCBI Taxonomy" id="70415"/>
    <lineage>
        <taxon>Eukaryota</taxon>
        <taxon>Metazoa</taxon>
        <taxon>Ecdysozoa</taxon>
        <taxon>Nematoda</taxon>
        <taxon>Enoplea</taxon>
        <taxon>Dorylaimia</taxon>
        <taxon>Trichinellida</taxon>
        <taxon>Trichuridae</taxon>
        <taxon>Trichuris</taxon>
    </lineage>
</organism>
<keyword evidence="6" id="KW-0805">Transcription regulation</keyword>
<dbReference type="Proteomes" id="UP000046395">
    <property type="component" value="Unassembled WGS sequence"/>
</dbReference>
<evidence type="ECO:0000256" key="1">
    <source>
        <dbReference type="ARBA" id="ARBA00004123"/>
    </source>
</evidence>
<keyword evidence="4 6" id="KW-0539">Nucleus</keyword>
<dbReference type="InterPro" id="IPR013921">
    <property type="entry name" value="Mediator_Med20"/>
</dbReference>
<keyword evidence="6" id="KW-0010">Activator</keyword>
<comment type="similarity">
    <text evidence="2 6">Belongs to the Mediator complex subunit 20 family.</text>
</comment>
<dbReference type="STRING" id="70415.A0A5S6R5Y1"/>
<evidence type="ECO:0000256" key="4">
    <source>
        <dbReference type="ARBA" id="ARBA00023242"/>
    </source>
</evidence>
<gene>
    <name evidence="6" type="primary">MED20</name>
</gene>
<proteinExistence type="inferred from homology"/>
<dbReference type="GO" id="GO:0016592">
    <property type="term" value="C:mediator complex"/>
    <property type="evidence" value="ECO:0007669"/>
    <property type="project" value="InterPro"/>
</dbReference>
<keyword evidence="6" id="KW-0804">Transcription</keyword>
<evidence type="ECO:0000256" key="6">
    <source>
        <dbReference type="RuleBase" id="RU364152"/>
    </source>
</evidence>
<keyword evidence="7" id="KW-1185">Reference proteome</keyword>
<evidence type="ECO:0000256" key="3">
    <source>
        <dbReference type="ARBA" id="ARBA00019690"/>
    </source>
</evidence>
<dbReference type="WBParaSite" id="TMUE_3000014848.1">
    <property type="protein sequence ID" value="TMUE_3000014848.1"/>
    <property type="gene ID" value="WBGene00292497"/>
</dbReference>
<reference evidence="8" key="1">
    <citation type="submission" date="2019-12" db="UniProtKB">
        <authorList>
            <consortium name="WormBaseParasite"/>
        </authorList>
    </citation>
    <scope>IDENTIFICATION</scope>
</reference>
<accession>A0A5S6R5Y1</accession>
<evidence type="ECO:0000313" key="8">
    <source>
        <dbReference type="WBParaSite" id="TMUE_3000014848.1"/>
    </source>
</evidence>
<name>A0A5S6R5Y1_TRIMR</name>
<dbReference type="PANTHER" id="PTHR12465:SF0">
    <property type="entry name" value="MEDIATOR OF RNA POLYMERASE II TRANSCRIPTION SUBUNIT 20"/>
    <property type="match status" value="1"/>
</dbReference>
<dbReference type="GO" id="GO:0003713">
    <property type="term" value="F:transcription coactivator activity"/>
    <property type="evidence" value="ECO:0007669"/>
    <property type="project" value="TreeGrafter"/>
</dbReference>
<comment type="subcellular location">
    <subcellularLocation>
        <location evidence="1 6">Nucleus</location>
    </subcellularLocation>
</comment>
<dbReference type="PANTHER" id="PTHR12465">
    <property type="entry name" value="UBIQUITIN SPECIFIC PROTEASE HOMOLOG 49"/>
    <property type="match status" value="1"/>
</dbReference>
<comment type="subunit">
    <text evidence="6">Component of the Mediator complex.</text>
</comment>
<evidence type="ECO:0000256" key="2">
    <source>
        <dbReference type="ARBA" id="ARBA00010743"/>
    </source>
</evidence>
<dbReference type="Pfam" id="PF08612">
    <property type="entry name" value="Med20"/>
    <property type="match status" value="1"/>
</dbReference>
<sequence>MGVSWVYQYADPDKPGRYEQQEMSVVEALVERTGAKSVGIYALDAETFYPVAGPASNQTPLHVFHCSDYPASTFAISGDSADAAYVAADLVFFQLIKKLQGAYTTKPISKVECRGKKYTLVDFAIRTSVASIMGNFKALLIEIEYTPCLIPSLCADLMKEFCSGMLGKIAASPPAYIVGMRNNHVFDGRPAVER</sequence>
<evidence type="ECO:0000313" key="7">
    <source>
        <dbReference type="Proteomes" id="UP000046395"/>
    </source>
</evidence>